<dbReference type="Pfam" id="PF13408">
    <property type="entry name" value="Zn_ribbon_recom"/>
    <property type="match status" value="1"/>
</dbReference>
<gene>
    <name evidence="4" type="ORF">GCM10010420_24900</name>
</gene>
<organism evidence="4 5">
    <name type="scientific">Streptomyces glaucosporus</name>
    <dbReference type="NCBI Taxonomy" id="284044"/>
    <lineage>
        <taxon>Bacteria</taxon>
        <taxon>Bacillati</taxon>
        <taxon>Actinomycetota</taxon>
        <taxon>Actinomycetes</taxon>
        <taxon>Kitasatosporales</taxon>
        <taxon>Streptomycetaceae</taxon>
        <taxon>Streptomyces</taxon>
    </lineage>
</organism>
<sequence>MARVLGVLRLSRATDESTSVVRQRNSIERWAEDRGHTIVGWAEDVDVSGAVAPWQRPELGKWLPSTIGKDVSEVEERRAWEASRADEWDIACAWKLDRVSRRVLHVWQLVEWTEEKGKALASVEDGFDLSTPMGKILFSLIAAFAEGELEAIRFRAKSSFAHLMRSGRWRGGFVPYGYRAEKDPETDGWKLVPDVYGTDTAGMVREIVRRVVEDGEALNAVCRWLNEGKVPTSLDAQRIRAGKEPKGALWRVGNLTRMLRSHTLLGRVEMTEEVELPNGKKGTRTRLVRDAKGQPLQRAEPLLTRAEWDRLQAKLAENSRPNHGNRYDRSPLLRVAFCVCGRPMYRNNGRHWMYYRCSSRNISGAECGQNQAIRADLLESTITDAFLDAVGHLEVVRRRFIPGTDNRAAIEDVTRALAELREDREAGLYSSELGKKEYRESFLRLEARREALLAVPNEPDCWEDEPTGETYRERFERLTDPAARNKELREAGVRAVVHGEELPQLPGLVERLVDIDAANARETDKVRVLHRGRVALSFPMNLGRIILDRTAITA</sequence>
<dbReference type="InterPro" id="IPR036162">
    <property type="entry name" value="Resolvase-like_N_sf"/>
</dbReference>
<dbReference type="EMBL" id="BAAATJ010000009">
    <property type="protein sequence ID" value="GAA2397842.1"/>
    <property type="molecule type" value="Genomic_DNA"/>
</dbReference>
<keyword evidence="1" id="KW-0238">DNA-binding</keyword>
<accession>A0ABP5VF87</accession>
<dbReference type="InterPro" id="IPR025827">
    <property type="entry name" value="Zn_ribbon_recom_dom"/>
</dbReference>
<dbReference type="PANTHER" id="PTHR30461">
    <property type="entry name" value="DNA-INVERTASE FROM LAMBDOID PROPHAGE"/>
    <property type="match status" value="1"/>
</dbReference>
<evidence type="ECO:0000313" key="4">
    <source>
        <dbReference type="EMBL" id="GAA2397842.1"/>
    </source>
</evidence>
<keyword evidence="2" id="KW-0233">DNA recombination</keyword>
<dbReference type="RefSeq" id="WP_344631018.1">
    <property type="nucleotide sequence ID" value="NZ_BAAATJ010000009.1"/>
</dbReference>
<dbReference type="PANTHER" id="PTHR30461:SF2">
    <property type="entry name" value="SERINE RECOMBINASE PINE-RELATED"/>
    <property type="match status" value="1"/>
</dbReference>
<evidence type="ECO:0000313" key="5">
    <source>
        <dbReference type="Proteomes" id="UP001500058"/>
    </source>
</evidence>
<dbReference type="Pfam" id="PF00239">
    <property type="entry name" value="Resolvase"/>
    <property type="match status" value="1"/>
</dbReference>
<proteinExistence type="predicted"/>
<name>A0ABP5VF87_9ACTN</name>
<reference evidence="5" key="1">
    <citation type="journal article" date="2019" name="Int. J. Syst. Evol. Microbiol.">
        <title>The Global Catalogue of Microorganisms (GCM) 10K type strain sequencing project: providing services to taxonomists for standard genome sequencing and annotation.</title>
        <authorList>
            <consortium name="The Broad Institute Genomics Platform"/>
            <consortium name="The Broad Institute Genome Sequencing Center for Infectious Disease"/>
            <person name="Wu L."/>
            <person name="Ma J."/>
        </authorList>
    </citation>
    <scope>NUCLEOTIDE SEQUENCE [LARGE SCALE GENOMIC DNA]</scope>
    <source>
        <strain evidence="5">JCM 6921</strain>
    </source>
</reference>
<evidence type="ECO:0000256" key="1">
    <source>
        <dbReference type="ARBA" id="ARBA00023125"/>
    </source>
</evidence>
<dbReference type="Gene3D" id="3.40.50.1390">
    <property type="entry name" value="Resolvase, N-terminal catalytic domain"/>
    <property type="match status" value="1"/>
</dbReference>
<keyword evidence="5" id="KW-1185">Reference proteome</keyword>
<evidence type="ECO:0000259" key="3">
    <source>
        <dbReference type="PROSITE" id="PS51737"/>
    </source>
</evidence>
<dbReference type="InterPro" id="IPR006119">
    <property type="entry name" value="Resolv_N"/>
</dbReference>
<dbReference type="PROSITE" id="PS51737">
    <property type="entry name" value="RECOMBINASE_DNA_BIND"/>
    <property type="match status" value="1"/>
</dbReference>
<comment type="caution">
    <text evidence="4">The sequence shown here is derived from an EMBL/GenBank/DDBJ whole genome shotgun (WGS) entry which is preliminary data.</text>
</comment>
<dbReference type="InterPro" id="IPR050639">
    <property type="entry name" value="SSR_resolvase"/>
</dbReference>
<protein>
    <submittedName>
        <fullName evidence="4">Recombinase family protein</fullName>
    </submittedName>
</protein>
<feature type="domain" description="Recombinase" evidence="3">
    <location>
        <begin position="175"/>
        <end position="321"/>
    </location>
</feature>
<dbReference type="InterPro" id="IPR038109">
    <property type="entry name" value="DNA_bind_recomb_sf"/>
</dbReference>
<dbReference type="InterPro" id="IPR011109">
    <property type="entry name" value="DNA_bind_recombinase_dom"/>
</dbReference>
<dbReference type="SMART" id="SM00857">
    <property type="entry name" value="Resolvase"/>
    <property type="match status" value="1"/>
</dbReference>
<dbReference type="SUPFAM" id="SSF53041">
    <property type="entry name" value="Resolvase-like"/>
    <property type="match status" value="1"/>
</dbReference>
<dbReference type="Proteomes" id="UP001500058">
    <property type="component" value="Unassembled WGS sequence"/>
</dbReference>
<dbReference type="CDD" id="cd00338">
    <property type="entry name" value="Ser_Recombinase"/>
    <property type="match status" value="1"/>
</dbReference>
<dbReference type="Pfam" id="PF07508">
    <property type="entry name" value="Recombinase"/>
    <property type="match status" value="1"/>
</dbReference>
<dbReference type="Gene3D" id="3.90.1750.20">
    <property type="entry name" value="Putative Large Serine Recombinase, Chain B, Domain 2"/>
    <property type="match status" value="1"/>
</dbReference>
<evidence type="ECO:0000256" key="2">
    <source>
        <dbReference type="ARBA" id="ARBA00023172"/>
    </source>
</evidence>